<comment type="caution">
    <text evidence="1">The sequence shown here is derived from an EMBL/GenBank/DDBJ whole genome shotgun (WGS) entry which is preliminary data.</text>
</comment>
<accession>A0ABT3S0M4</accession>
<organism evidence="1 2">
    <name type="scientific">Curtobacterium poinsettiae</name>
    <dbReference type="NCBI Taxonomy" id="159612"/>
    <lineage>
        <taxon>Bacteria</taxon>
        <taxon>Bacillati</taxon>
        <taxon>Actinomycetota</taxon>
        <taxon>Actinomycetes</taxon>
        <taxon>Micrococcales</taxon>
        <taxon>Microbacteriaceae</taxon>
        <taxon>Curtobacterium</taxon>
    </lineage>
</organism>
<dbReference type="Proteomes" id="UP001207276">
    <property type="component" value="Unassembled WGS sequence"/>
</dbReference>
<reference evidence="1 2" key="1">
    <citation type="submission" date="2022-11" db="EMBL/GenBank/DDBJ databases">
        <title>Taxonomy of Curtobacterium flaccumfaciens.</title>
        <authorList>
            <person name="Osdaghi E."/>
            <person name="Taghavi S.M."/>
            <person name="Hamidizade M."/>
            <person name="Abachi H."/>
            <person name="Fazliarab A."/>
            <person name="Baeyen S."/>
            <person name="Portier P."/>
            <person name="Van Vaerenbergh J."/>
            <person name="Jacques M.-A."/>
        </authorList>
    </citation>
    <scope>NUCLEOTIDE SEQUENCE [LARGE SCALE GENOMIC DNA]</scope>
    <source>
        <strain evidence="1 2">LMG 3715</strain>
    </source>
</reference>
<keyword evidence="2" id="KW-1185">Reference proteome</keyword>
<sequence>MDIFQAVKSVVGEGGWDEGTEFEWNDCSSNGEDGAQFTLTAIRKHPLLATPAVVTGRVAAALKTSVGLDGAPVEHDDTLKPARTVIAYPNGYNGGTSADGFGVEFQSGTDFASLLVYGHCVPGKPPKLGTPLNPRPSDAP</sequence>
<name>A0ABT3S0M4_9MICO</name>
<dbReference type="EMBL" id="JAPJDE010000002">
    <property type="protein sequence ID" value="MCX2848378.1"/>
    <property type="molecule type" value="Genomic_DNA"/>
</dbReference>
<protein>
    <submittedName>
        <fullName evidence="1">Uncharacterized protein</fullName>
    </submittedName>
</protein>
<evidence type="ECO:0000313" key="1">
    <source>
        <dbReference type="EMBL" id="MCX2848378.1"/>
    </source>
</evidence>
<gene>
    <name evidence="1" type="ORF">ORG12_06790</name>
</gene>
<dbReference type="RefSeq" id="WP_017887843.1">
    <property type="nucleotide sequence ID" value="NZ_CP104934.1"/>
</dbReference>
<proteinExistence type="predicted"/>
<evidence type="ECO:0000313" key="2">
    <source>
        <dbReference type="Proteomes" id="UP001207276"/>
    </source>
</evidence>